<dbReference type="InterPro" id="IPR018062">
    <property type="entry name" value="HTH_AraC-typ_CS"/>
</dbReference>
<evidence type="ECO:0000256" key="1">
    <source>
        <dbReference type="ARBA" id="ARBA00023015"/>
    </source>
</evidence>
<gene>
    <name evidence="5" type="ORF">CLOHYLEM_04921</name>
</gene>
<dbReference type="InterPro" id="IPR020449">
    <property type="entry name" value="Tscrpt_reg_AraC-type_HTH"/>
</dbReference>
<accession>C0BYN2</accession>
<dbReference type="eggNOG" id="COG2207">
    <property type="taxonomic scope" value="Bacteria"/>
</dbReference>
<keyword evidence="3" id="KW-0804">Transcription</keyword>
<keyword evidence="2" id="KW-0238">DNA-binding</keyword>
<dbReference type="PRINTS" id="PR00032">
    <property type="entry name" value="HTHARAC"/>
</dbReference>
<dbReference type="GO" id="GO:0043565">
    <property type="term" value="F:sequence-specific DNA binding"/>
    <property type="evidence" value="ECO:0007669"/>
    <property type="project" value="InterPro"/>
</dbReference>
<dbReference type="InterPro" id="IPR003313">
    <property type="entry name" value="AraC-bd"/>
</dbReference>
<protein>
    <submittedName>
        <fullName evidence="5">Transcriptional regulator, AraC family</fullName>
    </submittedName>
</protein>
<reference evidence="5" key="2">
    <citation type="submission" date="2013-06" db="EMBL/GenBank/DDBJ databases">
        <title>Draft genome sequence of Clostridium hylemonae (DSM 15053).</title>
        <authorList>
            <person name="Sudarsanam P."/>
            <person name="Ley R."/>
            <person name="Guruge J."/>
            <person name="Turnbaugh P.J."/>
            <person name="Mahowald M."/>
            <person name="Liep D."/>
            <person name="Gordon J."/>
        </authorList>
    </citation>
    <scope>NUCLEOTIDE SEQUENCE</scope>
    <source>
        <strain evidence="5">DSM 15053</strain>
    </source>
</reference>
<dbReference type="STRING" id="553973.CLOHYLEM_04921"/>
<dbReference type="CDD" id="cd06986">
    <property type="entry name" value="cupin_MmsR-like_N"/>
    <property type="match status" value="1"/>
</dbReference>
<dbReference type="PANTHER" id="PTHR43280:SF2">
    <property type="entry name" value="HTH-TYPE TRANSCRIPTIONAL REGULATOR EXSA"/>
    <property type="match status" value="1"/>
</dbReference>
<name>C0BYN2_9FIRM</name>
<dbReference type="InterPro" id="IPR009057">
    <property type="entry name" value="Homeodomain-like_sf"/>
</dbReference>
<evidence type="ECO:0000256" key="2">
    <source>
        <dbReference type="ARBA" id="ARBA00023125"/>
    </source>
</evidence>
<comment type="caution">
    <text evidence="5">The sequence shown here is derived from an EMBL/GenBank/DDBJ whole genome shotgun (WGS) entry which is preliminary data.</text>
</comment>
<feature type="domain" description="HTH araC/xylS-type" evidence="4">
    <location>
        <begin position="193"/>
        <end position="291"/>
    </location>
</feature>
<dbReference type="AlphaFoldDB" id="C0BYN2"/>
<reference evidence="5" key="1">
    <citation type="submission" date="2009-02" db="EMBL/GenBank/DDBJ databases">
        <authorList>
            <person name="Fulton L."/>
            <person name="Clifton S."/>
            <person name="Fulton B."/>
            <person name="Xu J."/>
            <person name="Minx P."/>
            <person name="Pepin K.H."/>
            <person name="Johnson M."/>
            <person name="Bhonagiri V."/>
            <person name="Nash W.E."/>
            <person name="Mardis E.R."/>
            <person name="Wilson R.K."/>
        </authorList>
    </citation>
    <scope>NUCLEOTIDE SEQUENCE [LARGE SCALE GENOMIC DNA]</scope>
    <source>
        <strain evidence="5">DSM 15053</strain>
    </source>
</reference>
<dbReference type="EMBL" id="ABYI02000018">
    <property type="protein sequence ID" value="EEG74960.1"/>
    <property type="molecule type" value="Genomic_DNA"/>
</dbReference>
<proteinExistence type="predicted"/>
<dbReference type="Proteomes" id="UP000004893">
    <property type="component" value="Unassembled WGS sequence"/>
</dbReference>
<organism evidence="5 6">
    <name type="scientific">[Clostridium] hylemonae DSM 15053</name>
    <dbReference type="NCBI Taxonomy" id="553973"/>
    <lineage>
        <taxon>Bacteria</taxon>
        <taxon>Bacillati</taxon>
        <taxon>Bacillota</taxon>
        <taxon>Clostridia</taxon>
        <taxon>Lachnospirales</taxon>
        <taxon>Lachnospiraceae</taxon>
    </lineage>
</organism>
<keyword evidence="6" id="KW-1185">Reference proteome</keyword>
<dbReference type="InterPro" id="IPR037923">
    <property type="entry name" value="HTH-like"/>
</dbReference>
<evidence type="ECO:0000256" key="3">
    <source>
        <dbReference type="ARBA" id="ARBA00023163"/>
    </source>
</evidence>
<keyword evidence="1" id="KW-0805">Transcription regulation</keyword>
<dbReference type="SUPFAM" id="SSF51215">
    <property type="entry name" value="Regulatory protein AraC"/>
    <property type="match status" value="1"/>
</dbReference>
<dbReference type="Pfam" id="PF12833">
    <property type="entry name" value="HTH_18"/>
    <property type="match status" value="1"/>
</dbReference>
<dbReference type="PROSITE" id="PS00041">
    <property type="entry name" value="HTH_ARAC_FAMILY_1"/>
    <property type="match status" value="1"/>
</dbReference>
<dbReference type="GO" id="GO:0003700">
    <property type="term" value="F:DNA-binding transcription factor activity"/>
    <property type="evidence" value="ECO:0007669"/>
    <property type="project" value="InterPro"/>
</dbReference>
<dbReference type="Pfam" id="PF02311">
    <property type="entry name" value="AraC_binding"/>
    <property type="match status" value="1"/>
</dbReference>
<dbReference type="HOGENOM" id="CLU_000445_88_6_9"/>
<dbReference type="SUPFAM" id="SSF46689">
    <property type="entry name" value="Homeodomain-like"/>
    <property type="match status" value="2"/>
</dbReference>
<dbReference type="PROSITE" id="PS01124">
    <property type="entry name" value="HTH_ARAC_FAMILY_2"/>
    <property type="match status" value="1"/>
</dbReference>
<evidence type="ECO:0000259" key="4">
    <source>
        <dbReference type="PROSITE" id="PS01124"/>
    </source>
</evidence>
<evidence type="ECO:0000313" key="5">
    <source>
        <dbReference type="EMBL" id="EEG74960.1"/>
    </source>
</evidence>
<dbReference type="InterPro" id="IPR018060">
    <property type="entry name" value="HTH_AraC"/>
</dbReference>
<dbReference type="Gene3D" id="1.10.10.60">
    <property type="entry name" value="Homeodomain-like"/>
    <property type="match status" value="2"/>
</dbReference>
<evidence type="ECO:0000313" key="6">
    <source>
        <dbReference type="Proteomes" id="UP000004893"/>
    </source>
</evidence>
<sequence length="296" mass="34251">MDIYYKKRKEHDLMSNLLFSVFPNENFIDLGLYQYGWEQCSPSHSFGPAARNHFVFHYVISGTGRLMADSSDGNTRTFQIKSGQGFMLFPGQVNTYVADKELPWEYTWIEFDGLRAKEMVSLAGLTKDMPVYHAASKEMCRNMMDEMLYIARHSNETPFHLIGHLYLFLDCLTRSAASLKLRQGERIRDFYIKEALSFIEQNFQNDISVEDIAAFCGLNRSYFGKIFRDTLGKPPQEFLMSYRMAKAAELLKLTKLSVRDIGNAVGYPNQLHFSRAFKNIYGISPRDWRSQNGMSY</sequence>
<dbReference type="SMART" id="SM00342">
    <property type="entry name" value="HTH_ARAC"/>
    <property type="match status" value="1"/>
</dbReference>
<dbReference type="PANTHER" id="PTHR43280">
    <property type="entry name" value="ARAC-FAMILY TRANSCRIPTIONAL REGULATOR"/>
    <property type="match status" value="1"/>
</dbReference>